<name>A0A0C1UNE2_9CYAN</name>
<dbReference type="GO" id="GO:0003677">
    <property type="term" value="F:DNA binding"/>
    <property type="evidence" value="ECO:0007669"/>
    <property type="project" value="InterPro"/>
</dbReference>
<dbReference type="InterPro" id="IPR014001">
    <property type="entry name" value="Helicase_ATP-bd"/>
</dbReference>
<dbReference type="InterPro" id="IPR027417">
    <property type="entry name" value="P-loop_NTPase"/>
</dbReference>
<dbReference type="GO" id="GO:0004386">
    <property type="term" value="F:helicase activity"/>
    <property type="evidence" value="ECO:0007669"/>
    <property type="project" value="UniProtKB-KW"/>
</dbReference>
<reference evidence="1" key="2">
    <citation type="journal article" date="2015" name="Genome Announc.">
        <title>Draft Genome Sequence of Filamentous Marine Cyanobacterium Lyngbya confervoides Strain BDU141951.</title>
        <authorList>
            <person name="Chandrababunaidu M.M."/>
            <person name="Sen D."/>
            <person name="Tripathy S."/>
        </authorList>
    </citation>
    <scope>NUCLEOTIDE SEQUENCE</scope>
    <source>
        <strain evidence="1">BDU141951</strain>
    </source>
</reference>
<dbReference type="PROSITE" id="PS51194">
    <property type="entry name" value="HELICASE_CTER"/>
    <property type="match status" value="1"/>
</dbReference>
<keyword evidence="1" id="KW-0347">Helicase</keyword>
<keyword evidence="1" id="KW-0547">Nucleotide-binding</keyword>
<proteinExistence type="predicted"/>
<dbReference type="InterPro" id="IPR001650">
    <property type="entry name" value="Helicase_C-like"/>
</dbReference>
<dbReference type="SMART" id="SM00490">
    <property type="entry name" value="HELICc"/>
    <property type="match status" value="1"/>
</dbReference>
<keyword evidence="1" id="KW-0378">Hydrolase</keyword>
<accession>A0A0C1UNE2</accession>
<dbReference type="PROSITE" id="PS51192">
    <property type="entry name" value="HELICASE_ATP_BIND_1"/>
    <property type="match status" value="1"/>
</dbReference>
<dbReference type="InterPro" id="IPR050742">
    <property type="entry name" value="Helicase_Restrict-Modif_Enz"/>
</dbReference>
<reference evidence="1" key="1">
    <citation type="submission" date="2014-11" db="EMBL/GenBank/DDBJ databases">
        <authorList>
            <person name="Malar M.C."/>
            <person name="Sen D."/>
            <person name="Tripathy S."/>
        </authorList>
    </citation>
    <scope>NUCLEOTIDE SEQUENCE</scope>
    <source>
        <strain evidence="1">BDU141951</strain>
    </source>
</reference>
<dbReference type="GO" id="GO:0016787">
    <property type="term" value="F:hydrolase activity"/>
    <property type="evidence" value="ECO:0007669"/>
    <property type="project" value="InterPro"/>
</dbReference>
<dbReference type="SUPFAM" id="SSF52540">
    <property type="entry name" value="P-loop containing nucleoside triphosphate hydrolases"/>
    <property type="match status" value="1"/>
</dbReference>
<dbReference type="Pfam" id="PF00271">
    <property type="entry name" value="Helicase_C"/>
    <property type="match status" value="1"/>
</dbReference>
<dbReference type="GO" id="GO:0005829">
    <property type="term" value="C:cytosol"/>
    <property type="evidence" value="ECO:0007669"/>
    <property type="project" value="TreeGrafter"/>
</dbReference>
<dbReference type="PANTHER" id="PTHR47396:SF1">
    <property type="entry name" value="ATP-DEPENDENT HELICASE IRC3-RELATED"/>
    <property type="match status" value="1"/>
</dbReference>
<reference evidence="1" key="3">
    <citation type="submission" date="2020-02" db="EMBL/GenBank/DDBJ databases">
        <authorList>
            <person name="Sarangi A.N."/>
            <person name="Ghosh S."/>
            <person name="Mukherjee M."/>
            <person name="Tripathy S."/>
        </authorList>
    </citation>
    <scope>NUCLEOTIDE SEQUENCE</scope>
    <source>
        <strain evidence="1">BDU141951</strain>
    </source>
</reference>
<comment type="caution">
    <text evidence="1">The sequence shown here is derived from an EMBL/GenBank/DDBJ whole genome shotgun (WGS) entry which is preliminary data.</text>
</comment>
<dbReference type="AlphaFoldDB" id="A0A0C1UNE2"/>
<dbReference type="Gene3D" id="3.40.50.300">
    <property type="entry name" value="P-loop containing nucleotide triphosphate hydrolases"/>
    <property type="match status" value="2"/>
</dbReference>
<dbReference type="GO" id="GO:0005524">
    <property type="term" value="F:ATP binding"/>
    <property type="evidence" value="ECO:0007669"/>
    <property type="project" value="InterPro"/>
</dbReference>
<keyword evidence="1" id="KW-0067">ATP-binding</keyword>
<gene>
    <name evidence="1" type="ORF">QQ91_006170</name>
</gene>
<protein>
    <submittedName>
        <fullName evidence="1">DEAD/DEAH box helicase</fullName>
    </submittedName>
</protein>
<dbReference type="Pfam" id="PF04851">
    <property type="entry name" value="ResIII"/>
    <property type="match status" value="1"/>
</dbReference>
<dbReference type="SMART" id="SM00487">
    <property type="entry name" value="DEXDc"/>
    <property type="match status" value="1"/>
</dbReference>
<dbReference type="InterPro" id="IPR006935">
    <property type="entry name" value="Helicase/UvrB_N"/>
</dbReference>
<dbReference type="PANTHER" id="PTHR47396">
    <property type="entry name" value="TYPE I RESTRICTION ENZYME ECOKI R PROTEIN"/>
    <property type="match status" value="1"/>
</dbReference>
<organism evidence="1">
    <name type="scientific">Lyngbya confervoides BDU141951</name>
    <dbReference type="NCBI Taxonomy" id="1574623"/>
    <lineage>
        <taxon>Bacteria</taxon>
        <taxon>Bacillati</taxon>
        <taxon>Cyanobacteriota</taxon>
        <taxon>Cyanophyceae</taxon>
        <taxon>Oscillatoriophycideae</taxon>
        <taxon>Oscillatoriales</taxon>
        <taxon>Microcoleaceae</taxon>
        <taxon>Lyngbya</taxon>
    </lineage>
</organism>
<dbReference type="EMBL" id="JTHE02000003">
    <property type="protein sequence ID" value="NEV66697.1"/>
    <property type="molecule type" value="Genomic_DNA"/>
</dbReference>
<sequence length="536" mass="60757">MSAPSSAPRLRPYQVELINDLYRKVQKGHKKIAIIAGTGAGKTVISGKICQDAESRGEKLLFLVHLDVLVGQTYDKMKAFGLHCGFIKAGWKEDRDAPIQIASVQTMAQRKWWRKWPATIVFYDEAHTTLFSRVGQSVMYTTHPNAFHLAMTATPERLGKDQLGEHLETLVSAPPPAELQAMGFLSQMKYFSMPPDGVADLKEVKTVRGDYDEAGLKNACDRPELVSKIVQEWKRLVPGKRTIAFCVDIEHARHVAEEFRHAGIPADTVEGSTPIKERQRMYADLRDERILVLTSCNVISIGFDEPSVEVGLMLRPTQSSALHIQQIGRVMRISPQTGKACGIILDQAGNLERLGFPEDIDEYRLPKAKEDGPGGGGPPPQKVCPQCGRSVLSFIMKCPECEHQWSSERPVNLENMIQVYSREQAHKIKDVPTLMEMFHSCRRKAYNSNSAPPYAEHLFREKCGRRHQANWCRNSIFGSNPTNIDKQNFFEYLEPHAKRYGSNPLDWIMREFEKEFGPGTWEQFAQMMSKRQSDRR</sequence>
<evidence type="ECO:0000313" key="1">
    <source>
        <dbReference type="EMBL" id="NEV66697.1"/>
    </source>
</evidence>